<dbReference type="SUPFAM" id="SSF63829">
    <property type="entry name" value="Calcium-dependent phosphotriesterase"/>
    <property type="match status" value="1"/>
</dbReference>
<dbReference type="GO" id="GO:0045259">
    <property type="term" value="C:proton-transporting ATP synthase complex"/>
    <property type="evidence" value="ECO:0007669"/>
    <property type="project" value="InterPro"/>
</dbReference>
<dbReference type="PANTHER" id="PTHR48082">
    <property type="entry name" value="ATP SYNTHASE SUBUNIT ALPHA, MITOCHONDRIAL"/>
    <property type="match status" value="1"/>
</dbReference>
<comment type="caution">
    <text evidence="2">The sequence shown here is derived from an EMBL/GenBank/DDBJ whole genome shotgun (WGS) entry which is preliminary data.</text>
</comment>
<dbReference type="InterPro" id="IPR027417">
    <property type="entry name" value="P-loop_NTPase"/>
</dbReference>
<evidence type="ECO:0000313" key="3">
    <source>
        <dbReference type="Proteomes" id="UP000479710"/>
    </source>
</evidence>
<dbReference type="PANTHER" id="PTHR48082:SF2">
    <property type="entry name" value="ATP SYNTHASE SUBUNIT ALPHA, MITOCHONDRIAL"/>
    <property type="match status" value="1"/>
</dbReference>
<dbReference type="OrthoDB" id="644315at2759"/>
<evidence type="ECO:0008006" key="4">
    <source>
        <dbReference type="Google" id="ProtNLM"/>
    </source>
</evidence>
<dbReference type="GO" id="GO:0005524">
    <property type="term" value="F:ATP binding"/>
    <property type="evidence" value="ECO:0007669"/>
    <property type="project" value="TreeGrafter"/>
</dbReference>
<dbReference type="Gene3D" id="2.120.10.30">
    <property type="entry name" value="TolB, C-terminal domain"/>
    <property type="match status" value="1"/>
</dbReference>
<dbReference type="InterPro" id="IPR005294">
    <property type="entry name" value="ATP_synth_F1_asu"/>
</dbReference>
<dbReference type="GO" id="GO:0043531">
    <property type="term" value="F:ADP binding"/>
    <property type="evidence" value="ECO:0007669"/>
    <property type="project" value="TreeGrafter"/>
</dbReference>
<dbReference type="InterPro" id="IPR011042">
    <property type="entry name" value="6-blade_b-propeller_TolB-like"/>
</dbReference>
<reference evidence="2 3" key="1">
    <citation type="submission" date="2019-11" db="EMBL/GenBank/DDBJ databases">
        <title>Whole genome sequence of Oryza granulata.</title>
        <authorList>
            <person name="Li W."/>
        </authorList>
    </citation>
    <scope>NUCLEOTIDE SEQUENCE [LARGE SCALE GENOMIC DNA]</scope>
    <source>
        <strain evidence="3">cv. Menghai</strain>
        <tissue evidence="2">Leaf</tissue>
    </source>
</reference>
<sequence length="166" mass="17677">MRRVAVRRPGLPFPNGVATSRYRSHLVVAHTTARQVARPPGERFADVPVYLESVRRDGRGCYLVAANGEPNTTGGRLVGVRLSGGDGGEVVEVLTTADTAIKEGDLVKRTGSIVDVPAGKAMLGRVVDTLGVPIDGKGALSDHERRRVEVKAPGIIERKSVHEPKA</sequence>
<dbReference type="SUPFAM" id="SSF52540">
    <property type="entry name" value="P-loop containing nucleoside triphosphate hydrolases"/>
    <property type="match status" value="1"/>
</dbReference>
<evidence type="ECO:0000313" key="2">
    <source>
        <dbReference type="EMBL" id="KAF0921070.1"/>
    </source>
</evidence>
<comment type="subcellular location">
    <subcellularLocation>
        <location evidence="1">Mitochondrion</location>
    </subcellularLocation>
</comment>
<evidence type="ECO:0000256" key="1">
    <source>
        <dbReference type="ARBA" id="ARBA00004173"/>
    </source>
</evidence>
<dbReference type="Proteomes" id="UP000479710">
    <property type="component" value="Unassembled WGS sequence"/>
</dbReference>
<dbReference type="GO" id="GO:0046933">
    <property type="term" value="F:proton-transporting ATP synthase activity, rotational mechanism"/>
    <property type="evidence" value="ECO:0007669"/>
    <property type="project" value="InterPro"/>
</dbReference>
<proteinExistence type="predicted"/>
<protein>
    <recommendedName>
        <fullName evidence="4">ATPase F1/V1/A1 complex alpha/beta subunit N-terminal domain-containing protein</fullName>
    </recommendedName>
</protein>
<dbReference type="EMBL" id="SPHZ02000005">
    <property type="protein sequence ID" value="KAF0921070.1"/>
    <property type="molecule type" value="Genomic_DNA"/>
</dbReference>
<accession>A0A6G1E8G1</accession>
<dbReference type="AlphaFoldDB" id="A0A6G1E8G1"/>
<dbReference type="GO" id="GO:0005739">
    <property type="term" value="C:mitochondrion"/>
    <property type="evidence" value="ECO:0007669"/>
    <property type="project" value="UniProtKB-SubCell"/>
</dbReference>
<dbReference type="Gene3D" id="3.40.50.300">
    <property type="entry name" value="P-loop containing nucleotide triphosphate hydrolases"/>
    <property type="match status" value="1"/>
</dbReference>
<organism evidence="2 3">
    <name type="scientific">Oryza meyeriana var. granulata</name>
    <dbReference type="NCBI Taxonomy" id="110450"/>
    <lineage>
        <taxon>Eukaryota</taxon>
        <taxon>Viridiplantae</taxon>
        <taxon>Streptophyta</taxon>
        <taxon>Embryophyta</taxon>
        <taxon>Tracheophyta</taxon>
        <taxon>Spermatophyta</taxon>
        <taxon>Magnoliopsida</taxon>
        <taxon>Liliopsida</taxon>
        <taxon>Poales</taxon>
        <taxon>Poaceae</taxon>
        <taxon>BOP clade</taxon>
        <taxon>Oryzoideae</taxon>
        <taxon>Oryzeae</taxon>
        <taxon>Oryzinae</taxon>
        <taxon>Oryza</taxon>
        <taxon>Oryza meyeriana</taxon>
    </lineage>
</organism>
<keyword evidence="3" id="KW-1185">Reference proteome</keyword>
<gene>
    <name evidence="2" type="ORF">E2562_038444</name>
</gene>
<name>A0A6G1E8G1_9ORYZ</name>